<dbReference type="EMBL" id="BMAO01016569">
    <property type="protein sequence ID" value="GFR09591.1"/>
    <property type="molecule type" value="Genomic_DNA"/>
</dbReference>
<dbReference type="AlphaFoldDB" id="A0A8X6JK03"/>
<name>A0A8X6JK03_TRICU</name>
<proteinExistence type="predicted"/>
<comment type="caution">
    <text evidence="1">The sequence shown here is derived from an EMBL/GenBank/DDBJ whole genome shotgun (WGS) entry which is preliminary data.</text>
</comment>
<protein>
    <submittedName>
        <fullName evidence="1">Uncharacterized protein</fullName>
    </submittedName>
</protein>
<accession>A0A8X6JK03</accession>
<dbReference type="OrthoDB" id="10458454at2759"/>
<gene>
    <name evidence="1" type="ORF">TNCT_384941</name>
</gene>
<evidence type="ECO:0000313" key="2">
    <source>
        <dbReference type="Proteomes" id="UP000887116"/>
    </source>
</evidence>
<evidence type="ECO:0000313" key="1">
    <source>
        <dbReference type="EMBL" id="GFR09591.1"/>
    </source>
</evidence>
<dbReference type="Proteomes" id="UP000887116">
    <property type="component" value="Unassembled WGS sequence"/>
</dbReference>
<organism evidence="1 2">
    <name type="scientific">Trichonephila clavata</name>
    <name type="common">Joro spider</name>
    <name type="synonym">Nephila clavata</name>
    <dbReference type="NCBI Taxonomy" id="2740835"/>
    <lineage>
        <taxon>Eukaryota</taxon>
        <taxon>Metazoa</taxon>
        <taxon>Ecdysozoa</taxon>
        <taxon>Arthropoda</taxon>
        <taxon>Chelicerata</taxon>
        <taxon>Arachnida</taxon>
        <taxon>Araneae</taxon>
        <taxon>Araneomorphae</taxon>
        <taxon>Entelegynae</taxon>
        <taxon>Araneoidea</taxon>
        <taxon>Nephilidae</taxon>
        <taxon>Trichonephila</taxon>
    </lineage>
</organism>
<sequence length="91" mass="10204">MCCSESAHIERPRWSCFMSYGGSLSAYSSFVKTDKRRGKAEAIFPFIFIGQKSHAKGQSDEAIFSDIPAYSSSLGLSFTDVKDKMQTQVYR</sequence>
<keyword evidence="2" id="KW-1185">Reference proteome</keyword>
<reference evidence="1" key="1">
    <citation type="submission" date="2020-07" db="EMBL/GenBank/DDBJ databases">
        <title>Multicomponent nature underlies the extraordinary mechanical properties of spider dragline silk.</title>
        <authorList>
            <person name="Kono N."/>
            <person name="Nakamura H."/>
            <person name="Mori M."/>
            <person name="Yoshida Y."/>
            <person name="Ohtoshi R."/>
            <person name="Malay A.D."/>
            <person name="Moran D.A.P."/>
            <person name="Tomita M."/>
            <person name="Numata K."/>
            <person name="Arakawa K."/>
        </authorList>
    </citation>
    <scope>NUCLEOTIDE SEQUENCE</scope>
</reference>